<comment type="caution">
    <text evidence="1">The sequence shown here is derived from an EMBL/GenBank/DDBJ whole genome shotgun (WGS) entry which is preliminary data.</text>
</comment>
<name>J9FIA7_9ZZZZ</name>
<protein>
    <submittedName>
        <fullName evidence="1">Uncharacterized protein</fullName>
    </submittedName>
</protein>
<gene>
    <name evidence="1" type="ORF">EVA_17730</name>
</gene>
<dbReference type="EMBL" id="AMCI01006537">
    <property type="protein sequence ID" value="EJW94163.1"/>
    <property type="molecule type" value="Genomic_DNA"/>
</dbReference>
<sequence length="41" mass="4509">MRSYGAHGVGIRRLVTVIQLTGELTCLISLKPLLAWMAQVL</sequence>
<evidence type="ECO:0000313" key="1">
    <source>
        <dbReference type="EMBL" id="EJW94163.1"/>
    </source>
</evidence>
<proteinExistence type="predicted"/>
<organism evidence="1">
    <name type="scientific">gut metagenome</name>
    <dbReference type="NCBI Taxonomy" id="749906"/>
    <lineage>
        <taxon>unclassified sequences</taxon>
        <taxon>metagenomes</taxon>
        <taxon>organismal metagenomes</taxon>
    </lineage>
</organism>
<accession>J9FIA7</accession>
<reference evidence="1" key="1">
    <citation type="journal article" date="2012" name="PLoS ONE">
        <title>Gene sets for utilization of primary and secondary nutrition supplies in the distal gut of endangered iberian lynx.</title>
        <authorList>
            <person name="Alcaide M."/>
            <person name="Messina E."/>
            <person name="Richter M."/>
            <person name="Bargiela R."/>
            <person name="Peplies J."/>
            <person name="Huws S.A."/>
            <person name="Newbold C.J."/>
            <person name="Golyshin P.N."/>
            <person name="Simon M.A."/>
            <person name="Lopez G."/>
            <person name="Yakimov M.M."/>
            <person name="Ferrer M."/>
        </authorList>
    </citation>
    <scope>NUCLEOTIDE SEQUENCE</scope>
</reference>
<dbReference type="AlphaFoldDB" id="J9FIA7"/>